<dbReference type="Proteomes" id="UP001465976">
    <property type="component" value="Unassembled WGS sequence"/>
</dbReference>
<dbReference type="EMBL" id="JBAHYK010002937">
    <property type="protein sequence ID" value="KAL0564183.1"/>
    <property type="molecule type" value="Genomic_DNA"/>
</dbReference>
<protein>
    <submittedName>
        <fullName evidence="1">Uncharacterized protein</fullName>
    </submittedName>
</protein>
<keyword evidence="2" id="KW-1185">Reference proteome</keyword>
<comment type="caution">
    <text evidence="1">The sequence shown here is derived from an EMBL/GenBank/DDBJ whole genome shotgun (WGS) entry which is preliminary data.</text>
</comment>
<sequence length="116" mass="13032">MARISRKSEGGSSRTSSWIVRPVLCSSQLQVEHTLLEITAGARALNLGTLGQRRGIRLDVLCIPPELWRERASRRSGRARPTRSLWNIALWIGSVLNENQARTWLVQSKGAKMELL</sequence>
<organism evidence="1 2">
    <name type="scientific">Marasmius crinis-equi</name>
    <dbReference type="NCBI Taxonomy" id="585013"/>
    <lineage>
        <taxon>Eukaryota</taxon>
        <taxon>Fungi</taxon>
        <taxon>Dikarya</taxon>
        <taxon>Basidiomycota</taxon>
        <taxon>Agaricomycotina</taxon>
        <taxon>Agaricomycetes</taxon>
        <taxon>Agaricomycetidae</taxon>
        <taxon>Agaricales</taxon>
        <taxon>Marasmiineae</taxon>
        <taxon>Marasmiaceae</taxon>
        <taxon>Marasmius</taxon>
    </lineage>
</organism>
<evidence type="ECO:0000313" key="1">
    <source>
        <dbReference type="EMBL" id="KAL0564183.1"/>
    </source>
</evidence>
<evidence type="ECO:0000313" key="2">
    <source>
        <dbReference type="Proteomes" id="UP001465976"/>
    </source>
</evidence>
<name>A0ABR3EMT1_9AGAR</name>
<proteinExistence type="predicted"/>
<gene>
    <name evidence="1" type="ORF">V5O48_017871</name>
</gene>
<reference evidence="1 2" key="1">
    <citation type="submission" date="2024-02" db="EMBL/GenBank/DDBJ databases">
        <title>A draft genome for the cacao thread blight pathogen Marasmius crinis-equi.</title>
        <authorList>
            <person name="Cohen S.P."/>
            <person name="Baruah I.K."/>
            <person name="Amoako-Attah I."/>
            <person name="Bukari Y."/>
            <person name="Meinhardt L.W."/>
            <person name="Bailey B.A."/>
        </authorList>
    </citation>
    <scope>NUCLEOTIDE SEQUENCE [LARGE SCALE GENOMIC DNA]</scope>
    <source>
        <strain evidence="1 2">GH-76</strain>
    </source>
</reference>
<accession>A0ABR3EMT1</accession>